<evidence type="ECO:0000313" key="11">
    <source>
        <dbReference type="Proteomes" id="UP000247586"/>
    </source>
</evidence>
<dbReference type="OrthoDB" id="8658at2157"/>
<evidence type="ECO:0000256" key="1">
    <source>
        <dbReference type="ARBA" id="ARBA00006878"/>
    </source>
</evidence>
<sequence>MTVPWVVKYRPRTLDEVENQEDVKDELRGWIESWLKGKPTTNAVLLYGPPGTGKTTLALALANSYGLELIEMNASDSRNLSSIRGVAERASITGSLFGEKGKLIFLDEVDGIQPKQDYGAISAMLEVLKNTKFPVIMAANDPWNPNLRDLRNAVKMIEVKRLGKIALRRLLKRICTNEKVKCEDKAIDALIEASDGDARYSINFLQSIAEGYGEVTEKLVSELVKRKERELDPFETIRNVFWARFGWQAKQAVSNSQVEYDLLMRWISENIPVQYDSIYDVWRAYDALARASIFLTRAKLSSWDMLSYTFDLMGPGVAMAEIGKKSQTWKAKWKKYQFPTLVQQLYRSKKTREIRDEIIGKIGRKLHSSSSKVYNDVFPLFVVIASADKESIQKSLGLTQEEIDFMESIQGSQVSEETRERSAGTSRSSSTRSSTRSSRTRKS</sequence>
<dbReference type="GO" id="GO:0003689">
    <property type="term" value="F:DNA clamp loader activity"/>
    <property type="evidence" value="ECO:0007669"/>
    <property type="project" value="UniProtKB-UniRule"/>
</dbReference>
<feature type="domain" description="AAA+ ATPase" evidence="9">
    <location>
        <begin position="40"/>
        <end position="161"/>
    </location>
</feature>
<dbReference type="Pfam" id="PF21960">
    <property type="entry name" value="RCF1-5-like_lid"/>
    <property type="match status" value="1"/>
</dbReference>
<evidence type="ECO:0000313" key="10">
    <source>
        <dbReference type="EMBL" id="AWR99679.1"/>
    </source>
</evidence>
<feature type="region of interest" description="Disordered" evidence="8">
    <location>
        <begin position="409"/>
        <end position="443"/>
    </location>
</feature>
<dbReference type="InterPro" id="IPR003593">
    <property type="entry name" value="AAA+_ATPase"/>
</dbReference>
<dbReference type="NCBIfam" id="NF003229">
    <property type="entry name" value="PRK04195.1-5"/>
    <property type="match status" value="1"/>
</dbReference>
<evidence type="ECO:0000256" key="8">
    <source>
        <dbReference type="SAM" id="MobiDB-lite"/>
    </source>
</evidence>
<proteinExistence type="inferred from homology"/>
<evidence type="ECO:0000256" key="7">
    <source>
        <dbReference type="HAMAP-Rule" id="MF_01508"/>
    </source>
</evidence>
<dbReference type="Pfam" id="PF00004">
    <property type="entry name" value="AAA"/>
    <property type="match status" value="1"/>
</dbReference>
<evidence type="ECO:0000256" key="5">
    <source>
        <dbReference type="ARBA" id="ARBA00022840"/>
    </source>
</evidence>
<dbReference type="HAMAP" id="MF_01508">
    <property type="entry name" value="RfcL"/>
    <property type="match status" value="1"/>
</dbReference>
<dbReference type="KEGG" id="mhk:DFR87_08240"/>
<dbReference type="InterPro" id="IPR027417">
    <property type="entry name" value="P-loop_NTPase"/>
</dbReference>
<evidence type="ECO:0000256" key="2">
    <source>
        <dbReference type="ARBA" id="ARBA00014793"/>
    </source>
</evidence>
<feature type="binding site" evidence="7">
    <location>
        <begin position="48"/>
        <end position="55"/>
    </location>
    <ligand>
        <name>ATP</name>
        <dbReference type="ChEBI" id="CHEBI:30616"/>
    </ligand>
</feature>
<dbReference type="GO" id="GO:0005524">
    <property type="term" value="F:ATP binding"/>
    <property type="evidence" value="ECO:0007669"/>
    <property type="project" value="UniProtKB-UniRule"/>
</dbReference>
<reference evidence="10 11" key="1">
    <citation type="submission" date="2018-05" db="EMBL/GenBank/DDBJ databases">
        <title>Complete Genome Sequences of Extremely Thermoacidophilic, Metal-Mobilizing Type-Strain Members of the Archaeal Family Sulfolobaceae: Acidianus brierleyi DSM-1651T, Acidianus sulfidivorans DSM-18786T, Metallosphaera hakonensis DSM-7519T, and Metallosphaera prunae DSM-10039T.</title>
        <authorList>
            <person name="Counts J.A."/>
            <person name="Kelly R.M."/>
        </authorList>
    </citation>
    <scope>NUCLEOTIDE SEQUENCE [LARGE SCALE GENOMIC DNA]</scope>
    <source>
        <strain evidence="10 11">HO1-1</strain>
    </source>
</reference>
<protein>
    <recommendedName>
        <fullName evidence="2 7">Replication factor C large subunit</fullName>
        <shortName evidence="7">RFC large subunit</shortName>
    </recommendedName>
    <alternativeName>
        <fullName evidence="6 7">Clamp loader large subunit</fullName>
    </alternativeName>
</protein>
<dbReference type="GO" id="GO:0006260">
    <property type="term" value="P:DNA replication"/>
    <property type="evidence" value="ECO:0007669"/>
    <property type="project" value="UniProtKB-UniRule"/>
</dbReference>
<evidence type="ECO:0000256" key="6">
    <source>
        <dbReference type="ARBA" id="ARBA00032141"/>
    </source>
</evidence>
<dbReference type="AlphaFoldDB" id="A0A2U9IUF2"/>
<dbReference type="InterPro" id="IPR023935">
    <property type="entry name" value="Rep_factor-C_lsu"/>
</dbReference>
<feature type="compositionally biased region" description="Low complexity" evidence="8">
    <location>
        <begin position="423"/>
        <end position="437"/>
    </location>
</feature>
<keyword evidence="5 7" id="KW-0067">ATP-binding</keyword>
<dbReference type="Proteomes" id="UP000247586">
    <property type="component" value="Chromosome"/>
</dbReference>
<gene>
    <name evidence="7" type="primary">rfcL</name>
    <name evidence="10" type="ORF">DFR87_08240</name>
</gene>
<dbReference type="CDD" id="cd18140">
    <property type="entry name" value="HLD_clamp_RFC"/>
    <property type="match status" value="1"/>
</dbReference>
<evidence type="ECO:0000259" key="9">
    <source>
        <dbReference type="SMART" id="SM00382"/>
    </source>
</evidence>
<dbReference type="NCBIfam" id="NF003226">
    <property type="entry name" value="PRK04195.1-1"/>
    <property type="match status" value="1"/>
</dbReference>
<dbReference type="GO" id="GO:0016887">
    <property type="term" value="F:ATP hydrolysis activity"/>
    <property type="evidence" value="ECO:0007669"/>
    <property type="project" value="InterPro"/>
</dbReference>
<dbReference type="STRING" id="1293036.GCA_001315825_00035"/>
<dbReference type="EMBL" id="CP029287">
    <property type="protein sequence ID" value="AWR99679.1"/>
    <property type="molecule type" value="Genomic_DNA"/>
</dbReference>
<dbReference type="SMART" id="SM00382">
    <property type="entry name" value="AAA"/>
    <property type="match status" value="1"/>
</dbReference>
<dbReference type="PANTHER" id="PTHR23389">
    <property type="entry name" value="CHROMOSOME TRANSMISSION FIDELITY FACTOR 18"/>
    <property type="match status" value="1"/>
</dbReference>
<comment type="similarity">
    <text evidence="1 7">Belongs to the activator 1 small subunits family. RfcL subfamily.</text>
</comment>
<dbReference type="SUPFAM" id="SSF52540">
    <property type="entry name" value="P-loop containing nucleoside triphosphate hydrolases"/>
    <property type="match status" value="1"/>
</dbReference>
<dbReference type="GeneID" id="36835324"/>
<evidence type="ECO:0000256" key="3">
    <source>
        <dbReference type="ARBA" id="ARBA00022705"/>
    </source>
</evidence>
<accession>A0A2U9IUF2</accession>
<keyword evidence="11" id="KW-1185">Reference proteome</keyword>
<dbReference type="PANTHER" id="PTHR23389:SF6">
    <property type="entry name" value="REPLICATION FACTOR C SUBUNIT 1"/>
    <property type="match status" value="1"/>
</dbReference>
<dbReference type="RefSeq" id="WP_054835993.1">
    <property type="nucleotide sequence ID" value="NZ_BBBA01000001.1"/>
</dbReference>
<organism evidence="10 11">
    <name type="scientific">Metallosphaera hakonensis JCM 8857 = DSM 7519</name>
    <dbReference type="NCBI Taxonomy" id="1293036"/>
    <lineage>
        <taxon>Archaea</taxon>
        <taxon>Thermoproteota</taxon>
        <taxon>Thermoprotei</taxon>
        <taxon>Sulfolobales</taxon>
        <taxon>Sulfolobaceae</taxon>
        <taxon>Metallosphaera</taxon>
    </lineage>
</organism>
<dbReference type="Gene3D" id="3.40.50.300">
    <property type="entry name" value="P-loop containing nucleotide triphosphate hydrolases"/>
    <property type="match status" value="1"/>
</dbReference>
<dbReference type="InterPro" id="IPR003959">
    <property type="entry name" value="ATPase_AAA_core"/>
</dbReference>
<comment type="subunit">
    <text evidence="7">Heteromultimer composed of small subunits (RfcS) and large subunits (RfcL).</text>
</comment>
<dbReference type="Gene3D" id="1.10.8.60">
    <property type="match status" value="1"/>
</dbReference>
<evidence type="ECO:0000256" key="4">
    <source>
        <dbReference type="ARBA" id="ARBA00022741"/>
    </source>
</evidence>
<keyword evidence="4 7" id="KW-0547">Nucleotide-binding</keyword>
<dbReference type="CDD" id="cd00009">
    <property type="entry name" value="AAA"/>
    <property type="match status" value="1"/>
</dbReference>
<reference evidence="11" key="3">
    <citation type="submission" date="2020-03" db="EMBL/GenBank/DDBJ databases">
        <title>Sequencing and Assembly of Multiple Reported Metal-Biooxidizing Members of the Extremely Thermoacidophilic Archaeal Family Sulfolobaceae.</title>
        <authorList>
            <person name="Counts J.A."/>
            <person name="Kelly R.M."/>
        </authorList>
    </citation>
    <scope>NUCLEOTIDE SEQUENCE [LARGE SCALE GENOMIC DNA]</scope>
    <source>
        <strain evidence="11">HO1-1</strain>
    </source>
</reference>
<keyword evidence="3 7" id="KW-0235">DNA replication</keyword>
<comment type="function">
    <text evidence="7">Part of the RFC clamp loader complex which loads the PCNA sliding clamp onto DNA.</text>
</comment>
<name>A0A2U9IUF2_9CREN</name>
<dbReference type="InterPro" id="IPR047854">
    <property type="entry name" value="RFC_lid"/>
</dbReference>
<reference evidence="11" key="2">
    <citation type="submission" date="2020-03" db="EMBL/GenBank/DDBJ databases">
        <title>Complete Genome Sequences of Extremely Thermoacidophilic, Metal-Mobilizing Type-Strain Members of the Archaeal Family Sulfolobaceae: Acidianus brierleyi DSM-1651T, Acidianus sulfidivorans DSM-18786T, Metallosphaera hakonensis DSM-7519T, and Metallosphaera prunae DSM-10039T.</title>
        <authorList>
            <person name="Counts J.A."/>
            <person name="Kelly R.M."/>
        </authorList>
    </citation>
    <scope>NUCLEOTIDE SEQUENCE [LARGE SCALE GENOMIC DNA]</scope>
    <source>
        <strain evidence="11">HO1-1</strain>
    </source>
</reference>